<evidence type="ECO:0000256" key="3">
    <source>
        <dbReference type="PROSITE-ProRule" id="PRU00339"/>
    </source>
</evidence>
<dbReference type="SMART" id="SM00028">
    <property type="entry name" value="TPR"/>
    <property type="match status" value="4"/>
</dbReference>
<dbReference type="PANTHER" id="PTHR44227">
    <property type="match status" value="1"/>
</dbReference>
<dbReference type="SMART" id="SM00671">
    <property type="entry name" value="SEL1"/>
    <property type="match status" value="3"/>
</dbReference>
<keyword evidence="4" id="KW-1133">Transmembrane helix</keyword>
<dbReference type="InterPro" id="IPR019734">
    <property type="entry name" value="TPR_rpt"/>
</dbReference>
<evidence type="ECO:0000313" key="5">
    <source>
        <dbReference type="EMBL" id="MBV6341076.1"/>
    </source>
</evidence>
<dbReference type="PROSITE" id="PS50005">
    <property type="entry name" value="TPR"/>
    <property type="match status" value="4"/>
</dbReference>
<dbReference type="Pfam" id="PF07719">
    <property type="entry name" value="TPR_2"/>
    <property type="match status" value="1"/>
</dbReference>
<feature type="transmembrane region" description="Helical" evidence="4">
    <location>
        <begin position="344"/>
        <end position="363"/>
    </location>
</feature>
<dbReference type="PANTHER" id="PTHR44227:SF3">
    <property type="entry name" value="PROTEIN O-MANNOSYL-TRANSFERASE TMTC4"/>
    <property type="match status" value="1"/>
</dbReference>
<feature type="transmembrane region" description="Helical" evidence="4">
    <location>
        <begin position="36"/>
        <end position="60"/>
    </location>
</feature>
<feature type="repeat" description="TPR" evidence="3">
    <location>
        <begin position="575"/>
        <end position="608"/>
    </location>
</feature>
<dbReference type="Proteomes" id="UP001196980">
    <property type="component" value="Unassembled WGS sequence"/>
</dbReference>
<feature type="transmembrane region" description="Helical" evidence="4">
    <location>
        <begin position="431"/>
        <end position="449"/>
    </location>
</feature>
<dbReference type="Pfam" id="PF13432">
    <property type="entry name" value="TPR_16"/>
    <property type="match status" value="1"/>
</dbReference>
<keyword evidence="6" id="KW-1185">Reference proteome</keyword>
<evidence type="ECO:0000256" key="4">
    <source>
        <dbReference type="SAM" id="Phobius"/>
    </source>
</evidence>
<dbReference type="PROSITE" id="PS50293">
    <property type="entry name" value="TPR_REGION"/>
    <property type="match status" value="4"/>
</dbReference>
<gene>
    <name evidence="5" type="ORF">HWQ67_05715</name>
</gene>
<protein>
    <submittedName>
        <fullName evidence="5">Tetratricopeptide repeat protein</fullName>
    </submittedName>
</protein>
<sequence length="622" mass="70173">MTKKSGHNKPKSSDATTASATTIIRREPPVFLSNPFFHVLIIAVVGLLIYSNTFEVPFVFDDKPNIIKNQLIRSLKYFTDNTAFESADVSRQVKDFFKTRFIGYLSLAMNYKLHALDVTGYHIFNLAVHITNAGLTYWLIILTLNSPFLSNTTAGRDTPKLYALSGALLFISHPIATQAVTYIIQRFASLATLFYLLSVVMYVRARVCRSVTAQGILYVVSVLSAICAMKTKEIAFTIPLCIALYEFTFLEGGLRKRVAYLAPIMLTIVVIPLTLIGSRGALSDAESISRSIGIASAPDISRWDYLITQFRVIVTYIRLLFIPVNQNLDYDYPVYRTLFNFESLISLLFIASIVGLAVYLYVLSARANGKHILRLTAFGILWFFLTLSVEAGIIPIADVIFEHRLYLPLAGFCLVFVSVCIIADDKLKHRWIVPTAVTLIVLTLAVATYRRNNVWHDEISLWSDVAVKSPNKVRPQYDLGVFYERAGDYEKALLQYQMAIALNPNDSEAHYNMGNVYQRQGDFDAAIKHYQAALKLKPDYLEAHNNLGNIWFRQENYQQAIAEYQAVIKLNPDYAEAHNNLGSVYGILGRDDEAIKEFQAALRLNPDDIDARKNLELLLNTK</sequence>
<dbReference type="EMBL" id="JABXWD010000070">
    <property type="protein sequence ID" value="MBV6341076.1"/>
    <property type="molecule type" value="Genomic_DNA"/>
</dbReference>
<accession>A0ABS6RWS3</accession>
<evidence type="ECO:0000256" key="2">
    <source>
        <dbReference type="ARBA" id="ARBA00022803"/>
    </source>
</evidence>
<reference evidence="5 6" key="1">
    <citation type="journal article" date="2020" name="J Geophys Res Biogeosci">
        <title>Magnetotaxis as an Adaptation to Enable Bacterial Shuttling of Microbial Sulfur and Sulfur Cycling Across Aquatic Oxic#Anoxic Interfaces.</title>
        <authorList>
            <person name="Li J."/>
            <person name="Liu P."/>
            <person name="Wang J."/>
            <person name="Roberts A.P."/>
            <person name="Pan Y."/>
        </authorList>
    </citation>
    <scope>NUCLEOTIDE SEQUENCE [LARGE SCALE GENOMIC DNA]</scope>
    <source>
        <strain evidence="5 6">MYR-1_YQ</strain>
    </source>
</reference>
<dbReference type="RefSeq" id="WP_218251688.1">
    <property type="nucleotide sequence ID" value="NZ_JABXWD010000070.1"/>
</dbReference>
<feature type="transmembrane region" description="Helical" evidence="4">
    <location>
        <begin position="161"/>
        <end position="180"/>
    </location>
</feature>
<evidence type="ECO:0000256" key="1">
    <source>
        <dbReference type="ARBA" id="ARBA00022737"/>
    </source>
</evidence>
<keyword evidence="1" id="KW-0677">Repeat</keyword>
<keyword evidence="2 3" id="KW-0802">TPR repeat</keyword>
<keyword evidence="4" id="KW-0472">Membrane</keyword>
<proteinExistence type="predicted"/>
<dbReference type="InterPro" id="IPR013105">
    <property type="entry name" value="TPR_2"/>
</dbReference>
<dbReference type="Pfam" id="PF00515">
    <property type="entry name" value="TPR_1"/>
    <property type="match status" value="1"/>
</dbReference>
<feature type="transmembrane region" description="Helical" evidence="4">
    <location>
        <begin position="119"/>
        <end position="141"/>
    </location>
</feature>
<feature type="transmembrane region" description="Helical" evidence="4">
    <location>
        <begin position="375"/>
        <end position="397"/>
    </location>
</feature>
<feature type="repeat" description="TPR" evidence="3">
    <location>
        <begin position="541"/>
        <end position="574"/>
    </location>
</feature>
<organism evidence="5 6">
    <name type="scientific">Candidatus Magnetobacterium casense</name>
    <dbReference type="NCBI Taxonomy" id="1455061"/>
    <lineage>
        <taxon>Bacteria</taxon>
        <taxon>Pseudomonadati</taxon>
        <taxon>Nitrospirota</taxon>
        <taxon>Thermodesulfovibrionia</taxon>
        <taxon>Thermodesulfovibrionales</taxon>
        <taxon>Candidatus Magnetobacteriaceae</taxon>
        <taxon>Candidatus Magnetobacterium</taxon>
    </lineage>
</organism>
<feature type="transmembrane region" description="Helical" evidence="4">
    <location>
        <begin position="403"/>
        <end position="424"/>
    </location>
</feature>
<feature type="transmembrane region" description="Helical" evidence="4">
    <location>
        <begin position="260"/>
        <end position="282"/>
    </location>
</feature>
<feature type="transmembrane region" description="Helical" evidence="4">
    <location>
        <begin position="187"/>
        <end position="205"/>
    </location>
</feature>
<dbReference type="InterPro" id="IPR052346">
    <property type="entry name" value="O-mannosyl-transferase_TMTC"/>
</dbReference>
<feature type="repeat" description="TPR" evidence="3">
    <location>
        <begin position="507"/>
        <end position="540"/>
    </location>
</feature>
<name>A0ABS6RWS3_9BACT</name>
<feature type="transmembrane region" description="Helical" evidence="4">
    <location>
        <begin position="236"/>
        <end position="254"/>
    </location>
</feature>
<evidence type="ECO:0000313" key="6">
    <source>
        <dbReference type="Proteomes" id="UP001196980"/>
    </source>
</evidence>
<feature type="repeat" description="TPR" evidence="3">
    <location>
        <begin position="473"/>
        <end position="506"/>
    </location>
</feature>
<keyword evidence="4" id="KW-0812">Transmembrane</keyword>
<feature type="transmembrane region" description="Helical" evidence="4">
    <location>
        <begin position="211"/>
        <end position="229"/>
    </location>
</feature>
<comment type="caution">
    <text evidence="5">The sequence shown here is derived from an EMBL/GenBank/DDBJ whole genome shotgun (WGS) entry which is preliminary data.</text>
</comment>
<dbReference type="InterPro" id="IPR006597">
    <property type="entry name" value="Sel1-like"/>
</dbReference>